<dbReference type="Proteomes" id="UP000887569">
    <property type="component" value="Unplaced"/>
</dbReference>
<feature type="disulfide bond" evidence="1">
    <location>
        <begin position="166"/>
        <end position="200"/>
    </location>
</feature>
<feature type="domain" description="ShKT" evidence="3">
    <location>
        <begin position="75"/>
        <end position="113"/>
    </location>
</feature>
<dbReference type="SMART" id="SM00254">
    <property type="entry name" value="ShKT"/>
    <property type="match status" value="4"/>
</dbReference>
<evidence type="ECO:0000313" key="4">
    <source>
        <dbReference type="Proteomes" id="UP000887569"/>
    </source>
</evidence>
<evidence type="ECO:0000313" key="6">
    <source>
        <dbReference type="WBParaSite" id="PgR087_g007_t02"/>
    </source>
</evidence>
<evidence type="ECO:0000256" key="2">
    <source>
        <dbReference type="SAM" id="SignalP"/>
    </source>
</evidence>
<keyword evidence="1" id="KW-1015">Disulfide bond</keyword>
<feature type="chain" id="PRO_5041151301" evidence="2">
    <location>
        <begin position="23"/>
        <end position="241"/>
    </location>
</feature>
<dbReference type="PANTHER" id="PTHR21724:SF109">
    <property type="entry name" value="SHKT DOMAIN-CONTAINING PROTEIN"/>
    <property type="match status" value="1"/>
</dbReference>
<evidence type="ECO:0000313" key="5">
    <source>
        <dbReference type="WBParaSite" id="PgR087_g007_t01"/>
    </source>
</evidence>
<dbReference type="WBParaSite" id="PgR087_g007_t02">
    <property type="protein sequence ID" value="PgR087_g007_t02"/>
    <property type="gene ID" value="PgR087_g007"/>
</dbReference>
<organism evidence="4 6">
    <name type="scientific">Parascaris univalens</name>
    <name type="common">Nematode worm</name>
    <dbReference type="NCBI Taxonomy" id="6257"/>
    <lineage>
        <taxon>Eukaryota</taxon>
        <taxon>Metazoa</taxon>
        <taxon>Ecdysozoa</taxon>
        <taxon>Nematoda</taxon>
        <taxon>Chromadorea</taxon>
        <taxon>Rhabditida</taxon>
        <taxon>Spirurina</taxon>
        <taxon>Ascaridomorpha</taxon>
        <taxon>Ascaridoidea</taxon>
        <taxon>Ascarididae</taxon>
        <taxon>Parascaris</taxon>
    </lineage>
</organism>
<keyword evidence="2" id="KW-0732">Signal</keyword>
<feature type="signal peptide" evidence="2">
    <location>
        <begin position="1"/>
        <end position="22"/>
    </location>
</feature>
<name>A0A915C5T5_PARUN</name>
<evidence type="ECO:0000259" key="3">
    <source>
        <dbReference type="PROSITE" id="PS51670"/>
    </source>
</evidence>
<dbReference type="Gene3D" id="1.10.10.1940">
    <property type="match status" value="1"/>
</dbReference>
<feature type="domain" description="ShKT" evidence="3">
    <location>
        <begin position="166"/>
        <end position="200"/>
    </location>
</feature>
<dbReference type="PROSITE" id="PS51670">
    <property type="entry name" value="SHKT"/>
    <property type="match status" value="3"/>
</dbReference>
<sequence length="241" mass="26580">MNMRELIATVVLLLTIALRCEAAAVTVQNENCKDNKQTDYCKLIFSNLTHCREAGYSTLALNCRVTCNNCTAYRCTNPNPENVLNCTALVDKCTDAILGPFMKKNCPATCGTCATDNAQLCRDVAPAQTCSALKVFCNSVEYYALMTQQCPSTCNRCPSTGALGQCEDTIPNCQIYLAHCNNPLYDKILREKCGKTCNKCISTATTTGTCVDDMRLVSTELQFLQENGQLRMRIKCFFGKL</sequence>
<dbReference type="InterPro" id="IPR003582">
    <property type="entry name" value="ShKT_dom"/>
</dbReference>
<reference evidence="5 6" key="1">
    <citation type="submission" date="2022-11" db="UniProtKB">
        <authorList>
            <consortium name="WormBaseParasite"/>
        </authorList>
    </citation>
    <scope>IDENTIFICATION</scope>
</reference>
<comment type="caution">
    <text evidence="1">Lacks conserved residue(s) required for the propagation of feature annotation.</text>
</comment>
<feature type="domain" description="ShKT" evidence="3">
    <location>
        <begin position="121"/>
        <end position="157"/>
    </location>
</feature>
<protein>
    <submittedName>
        <fullName evidence="5 6">ShKT domain-containing protein</fullName>
    </submittedName>
</protein>
<proteinExistence type="predicted"/>
<evidence type="ECO:0000256" key="1">
    <source>
        <dbReference type="PROSITE-ProRule" id="PRU01005"/>
    </source>
</evidence>
<dbReference type="AlphaFoldDB" id="A0A915C5T5"/>
<dbReference type="PANTHER" id="PTHR21724">
    <property type="entry name" value="SHKT DOMAIN-CONTAINING PROTEIN"/>
    <property type="match status" value="1"/>
</dbReference>
<keyword evidence="4" id="KW-1185">Reference proteome</keyword>
<accession>A0A915C5T5</accession>
<dbReference type="WBParaSite" id="PgR087_g007_t01">
    <property type="protein sequence ID" value="PgR087_g007_t01"/>
    <property type="gene ID" value="PgR087_g007"/>
</dbReference>
<dbReference type="Gene3D" id="1.10.10.1870">
    <property type="entry name" value="ShTK domain-like"/>
    <property type="match status" value="2"/>
</dbReference>
<dbReference type="Pfam" id="PF01549">
    <property type="entry name" value="ShK"/>
    <property type="match status" value="3"/>
</dbReference>